<dbReference type="Pfam" id="PF03291">
    <property type="entry name" value="mRNA_G-N7_MeTrfase"/>
    <property type="match status" value="1"/>
</dbReference>
<dbReference type="Gene3D" id="3.30.470.30">
    <property type="entry name" value="DNA ligase/mRNA capping enzyme"/>
    <property type="match status" value="1"/>
</dbReference>
<evidence type="ECO:0000259" key="6">
    <source>
        <dbReference type="PROSITE" id="PS51562"/>
    </source>
</evidence>
<keyword evidence="2" id="KW-0489">Methyltransferase</keyword>
<dbReference type="InterPro" id="IPR012340">
    <property type="entry name" value="NA-bd_OB-fold"/>
</dbReference>
<dbReference type="InterPro" id="IPR029063">
    <property type="entry name" value="SAM-dependent_MTases_sf"/>
</dbReference>
<dbReference type="InterPro" id="IPR039753">
    <property type="entry name" value="RG7MT1"/>
</dbReference>
<dbReference type="SUPFAM" id="SSF56091">
    <property type="entry name" value="DNA ligase/mRNA capping enzyme, catalytic domain"/>
    <property type="match status" value="1"/>
</dbReference>
<sequence length="1146" mass="130252">MANLNNLIKVYLDDLFKVSANTELELEVKFGTRGIKPIDRLQYGQVIQGLLSHGFTAPDSNKYLLRIQNEYTDITTGEVRLSNLRTEISGLHNVQIYCKSNRLDGIVGGGVAFIQKEGYKQNHKPVYPVNVDDFNFRLALSSEHKLTSSANMVKDLLEKWNDNKKTFRYLNRYSLKHPDFPFIVDLSIVKESKKQGKSYVPEYNFQDSGVLLSTDKYEIEIECMNSMVGIGTPFSTPTLLQNALNQVIKYVLAGLQETNYPVAYSEQKLVLYEYMQLLWHPEKKERKPVTERDLEMLRVVPKNFVGPSSYTLEVQNIMPLNGNMDVPNIRLNYTVTDKADGDRKLLYIAPASGKIYLINTNMAVQFTGAVTRNKDLFNTLLDGEHILYNKDRVFINLYTAFDIYYLKGENLRMKAFIPTAGTGTGTASQKDNVPTIFRLPVLVNVIKKLLPESVVKNKKSATPLPSPLRVEHKTFYSGDENQTIFQGCDMILQKVADGLFEYHTDGLIFTPAHLGVSANKVGETVKPLKTTWEYSFKWKPVEQNTIDFLISVKKMANGSDYVGNKFETGINVAQATQLTQYKTVILRVGFDENNPKHGYINPCQDVIEDKVPVFKEDDDEDSYKPVQFYPTQPSDAKAGIANILLEPSQNDEKVMLTSNKEVIEDNMIVEFSYDVTKEEQWRWQPLKVRYDKTTELRAGIKNFGNAYHVANSNWRTIHNPITKEMITLGVNIPEELTGDDDVYYNRTSSKTSTQALRDFHNRYVKKSLLNSVAKRGDTLIDLAVGKGGDFPKWISANLRFVFGIDISKDNIQNRLDGACARFLKNKRNFKNIPDALFVNGSSSVNIRTAQAMYSEKDKQITKAVFGEGAKDAKELGQGVYKEYGIGKDGFDICSIQFAIHYMFETNDTLQNFLRNVSEVTKVGGYFIGTSYDGKVMFNMLKQVKEDESTTIVEGTGTEATKIWEVTKRYNRNEFEDNVSCLGYGIDVYQESINKTFREYLVNYDYLTQLMENYGFVLLRKEELKGAAINQSTGLFTDLFMQMNNDLKRNPRLATEMREAANMSAGERQISFLNRYFIYKKVRKVDSENVFLGLTNRTALQEKAEEEVTKRAQEEVLATVKDTSAPAASAVKVKGKTKKVLKLVADF</sequence>
<dbReference type="GO" id="GO:0004651">
    <property type="term" value="F:polynucleotide 5'-phosphatase activity"/>
    <property type="evidence" value="ECO:0007669"/>
    <property type="project" value="InterPro"/>
</dbReference>
<dbReference type="InterPro" id="IPR004971">
    <property type="entry name" value="mRNA_G-N7_MeTrfase_dom"/>
</dbReference>
<organism evidence="7">
    <name type="scientific">viral metagenome</name>
    <dbReference type="NCBI Taxonomy" id="1070528"/>
    <lineage>
        <taxon>unclassified sequences</taxon>
        <taxon>metagenomes</taxon>
        <taxon>organismal metagenomes</taxon>
    </lineage>
</organism>
<evidence type="ECO:0000256" key="4">
    <source>
        <dbReference type="ARBA" id="ARBA00022691"/>
    </source>
</evidence>
<proteinExistence type="predicted"/>
<dbReference type="Gene3D" id="3.40.50.150">
    <property type="entry name" value="Vaccinia Virus protein VP39"/>
    <property type="match status" value="1"/>
</dbReference>
<name>A0A6C0IIS8_9ZZZZ</name>
<keyword evidence="5" id="KW-0694">RNA-binding</keyword>
<dbReference type="PROSITE" id="PS51562">
    <property type="entry name" value="RNA_CAP0_MT"/>
    <property type="match status" value="1"/>
</dbReference>
<dbReference type="GO" id="GO:0005634">
    <property type="term" value="C:nucleus"/>
    <property type="evidence" value="ECO:0007669"/>
    <property type="project" value="TreeGrafter"/>
</dbReference>
<dbReference type="SUPFAM" id="SSF53335">
    <property type="entry name" value="S-adenosyl-L-methionine-dependent methyltransferases"/>
    <property type="match status" value="1"/>
</dbReference>
<evidence type="ECO:0000313" key="7">
    <source>
        <dbReference type="EMBL" id="QHT92892.1"/>
    </source>
</evidence>
<evidence type="ECO:0000256" key="2">
    <source>
        <dbReference type="ARBA" id="ARBA00022603"/>
    </source>
</evidence>
<accession>A0A6C0IIS8</accession>
<keyword evidence="3" id="KW-0808">Transferase</keyword>
<feature type="domain" description="MRNA cap 0 methyltransferase" evidence="6">
    <location>
        <begin position="752"/>
        <end position="1081"/>
    </location>
</feature>
<dbReference type="Gene3D" id="3.20.100.10">
    <property type="entry name" value="mRNA triphosphatase Cet1-like"/>
    <property type="match status" value="1"/>
</dbReference>
<dbReference type="PANTHER" id="PTHR12189">
    <property type="entry name" value="MRNA GUANINE-7- METHYLTRANSFERASE"/>
    <property type="match status" value="1"/>
</dbReference>
<reference evidence="7" key="1">
    <citation type="journal article" date="2020" name="Nature">
        <title>Giant virus diversity and host interactions through global metagenomics.</title>
        <authorList>
            <person name="Schulz F."/>
            <person name="Roux S."/>
            <person name="Paez-Espino D."/>
            <person name="Jungbluth S."/>
            <person name="Walsh D.A."/>
            <person name="Denef V.J."/>
            <person name="McMahon K.D."/>
            <person name="Konstantinidis K.T."/>
            <person name="Eloe-Fadrosh E.A."/>
            <person name="Kyrpides N.C."/>
            <person name="Woyke T."/>
        </authorList>
    </citation>
    <scope>NUCLEOTIDE SEQUENCE</scope>
    <source>
        <strain evidence="7">GVMAG-M-3300023184-89</strain>
    </source>
</reference>
<evidence type="ECO:0000256" key="5">
    <source>
        <dbReference type="ARBA" id="ARBA00022884"/>
    </source>
</evidence>
<evidence type="ECO:0000256" key="1">
    <source>
        <dbReference type="ARBA" id="ARBA00011926"/>
    </source>
</evidence>
<dbReference type="PANTHER" id="PTHR12189:SF2">
    <property type="entry name" value="MRNA CAP GUANINE-N7 METHYLTRANSFERASE"/>
    <property type="match status" value="1"/>
</dbReference>
<dbReference type="EMBL" id="MN740195">
    <property type="protein sequence ID" value="QHT92892.1"/>
    <property type="molecule type" value="Genomic_DNA"/>
</dbReference>
<keyword evidence="4" id="KW-0949">S-adenosyl-L-methionine</keyword>
<dbReference type="EC" id="2.1.1.56" evidence="1"/>
<dbReference type="GO" id="GO:0004482">
    <property type="term" value="F:mRNA 5'-cap (guanine-N7-)-methyltransferase activity"/>
    <property type="evidence" value="ECO:0007669"/>
    <property type="project" value="UniProtKB-EC"/>
</dbReference>
<protein>
    <recommendedName>
        <fullName evidence="1">mRNA (guanine-N(7))-methyltransferase</fullName>
        <ecNumber evidence="1">2.1.1.56</ecNumber>
    </recommendedName>
</protein>
<dbReference type="InterPro" id="IPR037009">
    <property type="entry name" value="mRNA_triPase_Cet1_sf"/>
</dbReference>
<dbReference type="AlphaFoldDB" id="A0A6C0IIS8"/>
<dbReference type="Gene3D" id="2.40.50.140">
    <property type="entry name" value="Nucleic acid-binding proteins"/>
    <property type="match status" value="1"/>
</dbReference>
<evidence type="ECO:0000256" key="3">
    <source>
        <dbReference type="ARBA" id="ARBA00022679"/>
    </source>
</evidence>
<dbReference type="GO" id="GO:0003723">
    <property type="term" value="F:RNA binding"/>
    <property type="evidence" value="ECO:0007669"/>
    <property type="project" value="UniProtKB-KW"/>
</dbReference>